<keyword evidence="3" id="KW-1003">Cell membrane</keyword>
<keyword evidence="4 7" id="KW-0812">Transmembrane</keyword>
<organism evidence="8 9">
    <name type="scientific">Clostridium neonatale</name>
    <dbReference type="NCBI Taxonomy" id="137838"/>
    <lineage>
        <taxon>Bacteria</taxon>
        <taxon>Bacillati</taxon>
        <taxon>Bacillota</taxon>
        <taxon>Clostridia</taxon>
        <taxon>Eubacteriales</taxon>
        <taxon>Clostridiaceae</taxon>
        <taxon>Clostridium</taxon>
    </lineage>
</organism>
<dbReference type="EMBL" id="PDCJ01000001">
    <property type="protein sequence ID" value="PEG30976.1"/>
    <property type="molecule type" value="Genomic_DNA"/>
</dbReference>
<dbReference type="PANTHER" id="PTHR34184:SF4">
    <property type="entry name" value="UPF0718 PROTEIN YCGR"/>
    <property type="match status" value="1"/>
</dbReference>
<feature type="transmembrane region" description="Helical" evidence="7">
    <location>
        <begin position="117"/>
        <end position="141"/>
    </location>
</feature>
<feature type="transmembrane region" description="Helical" evidence="7">
    <location>
        <begin position="215"/>
        <end position="233"/>
    </location>
</feature>
<protein>
    <submittedName>
        <fullName evidence="8">Permease</fullName>
    </submittedName>
</protein>
<feature type="transmembrane region" description="Helical" evidence="7">
    <location>
        <begin position="87"/>
        <end position="105"/>
    </location>
</feature>
<accession>A0A2A7MH30</accession>
<dbReference type="GO" id="GO:0005886">
    <property type="term" value="C:plasma membrane"/>
    <property type="evidence" value="ECO:0007669"/>
    <property type="project" value="UniProtKB-SubCell"/>
</dbReference>
<evidence type="ECO:0000256" key="6">
    <source>
        <dbReference type="ARBA" id="ARBA00023136"/>
    </source>
</evidence>
<evidence type="ECO:0000256" key="3">
    <source>
        <dbReference type="ARBA" id="ARBA00022475"/>
    </source>
</evidence>
<comment type="caution">
    <text evidence="8">The sequence shown here is derived from an EMBL/GenBank/DDBJ whole genome shotgun (WGS) entry which is preliminary data.</text>
</comment>
<evidence type="ECO:0000256" key="1">
    <source>
        <dbReference type="ARBA" id="ARBA00004651"/>
    </source>
</evidence>
<dbReference type="RefSeq" id="WP_058295140.1">
    <property type="nucleotide sequence ID" value="NZ_CAKJVF010000036.1"/>
</dbReference>
<dbReference type="InterPro" id="IPR005524">
    <property type="entry name" value="DUF318"/>
</dbReference>
<keyword evidence="9" id="KW-1185">Reference proteome</keyword>
<evidence type="ECO:0000313" key="9">
    <source>
        <dbReference type="Proteomes" id="UP000220840"/>
    </source>
</evidence>
<dbReference type="Proteomes" id="UP000220840">
    <property type="component" value="Unassembled WGS sequence"/>
</dbReference>
<feature type="transmembrane region" description="Helical" evidence="7">
    <location>
        <begin position="245"/>
        <end position="262"/>
    </location>
</feature>
<dbReference type="OrthoDB" id="9810876at2"/>
<evidence type="ECO:0000313" key="8">
    <source>
        <dbReference type="EMBL" id="PEG30976.1"/>
    </source>
</evidence>
<dbReference type="PANTHER" id="PTHR34184">
    <property type="entry name" value="UPF0718 PROTEIN YCGR"/>
    <property type="match status" value="1"/>
</dbReference>
<sequence length="332" mass="37178">MKNRKCFFSTFILALFIVIFHIISKTNINFKFNDIGDFSTIFISIMIDAIPFVILGSFVSAIIQIYISEDNIKRIIPKNEILGYFEMALIGFIFPICECAIVPIGRRLIKKGLPVGLGVTFMLAVPIVNPIVILSTYYAFYDMHEMVLLRTVGGFCVAILIGVIIDKIQDKDKVILSNYMENDILCNCGCNNLSYGNESKIKLIINHTSREFLDITKYLIFGALISSGFQIITNHADLTSISNNKIMTILFMMFLGFSLSLCSEADAFVGKSLIYSNSLSGLAGFLILGPMLDLKNLIILYGSFRKNFVFKLSLVTISCVFLICLLFMICGF</sequence>
<evidence type="ECO:0000256" key="2">
    <source>
        <dbReference type="ARBA" id="ARBA00006386"/>
    </source>
</evidence>
<feature type="transmembrane region" description="Helical" evidence="7">
    <location>
        <begin position="6"/>
        <end position="24"/>
    </location>
</feature>
<feature type="transmembrane region" description="Helical" evidence="7">
    <location>
        <begin position="45"/>
        <end position="67"/>
    </location>
</feature>
<name>A0A2A7MH30_9CLOT</name>
<feature type="transmembrane region" description="Helical" evidence="7">
    <location>
        <begin position="312"/>
        <end position="330"/>
    </location>
</feature>
<feature type="transmembrane region" description="Helical" evidence="7">
    <location>
        <begin position="147"/>
        <end position="165"/>
    </location>
</feature>
<dbReference type="InterPro" id="IPR052923">
    <property type="entry name" value="UPF0718"/>
</dbReference>
<dbReference type="Pfam" id="PF03773">
    <property type="entry name" value="ArsP_1"/>
    <property type="match status" value="1"/>
</dbReference>
<proteinExistence type="inferred from homology"/>
<feature type="transmembrane region" description="Helical" evidence="7">
    <location>
        <begin position="274"/>
        <end position="292"/>
    </location>
</feature>
<comment type="similarity">
    <text evidence="2">Belongs to the UPF0718 family.</text>
</comment>
<gene>
    <name evidence="8" type="ORF">CQ394_04430</name>
</gene>
<keyword evidence="6 7" id="KW-0472">Membrane</keyword>
<evidence type="ECO:0000256" key="5">
    <source>
        <dbReference type="ARBA" id="ARBA00022989"/>
    </source>
</evidence>
<reference evidence="8 9" key="1">
    <citation type="submission" date="2017-10" db="EMBL/GenBank/DDBJ databases">
        <title>Effective Description of Clostridium neonatale sp. nov. linked to necrotizing enterocolitis in neonates and a clarification of species assignable to the genus Clostridium (Prazmowski 1880) emend. Lawson and Rainey 2016.</title>
        <authorList>
            <person name="Bernard K."/>
            <person name="Burdz T."/>
            <person name="Wiebe D."/>
            <person name="Balcewich B."/>
            <person name="Alfa M."/>
            <person name="Bernier A.-M."/>
        </authorList>
    </citation>
    <scope>NUCLEOTIDE SEQUENCE [LARGE SCALE GENOMIC DNA]</scope>
    <source>
        <strain evidence="8 9">LCDC99A005</strain>
    </source>
</reference>
<evidence type="ECO:0000256" key="4">
    <source>
        <dbReference type="ARBA" id="ARBA00022692"/>
    </source>
</evidence>
<keyword evidence="5 7" id="KW-1133">Transmembrane helix</keyword>
<dbReference type="STRING" id="137838.GCA_001458595_02350"/>
<comment type="subcellular location">
    <subcellularLocation>
        <location evidence="1">Cell membrane</location>
        <topology evidence="1">Multi-pass membrane protein</topology>
    </subcellularLocation>
</comment>
<dbReference type="AlphaFoldDB" id="A0A2A7MH30"/>
<evidence type="ECO:0000256" key="7">
    <source>
        <dbReference type="SAM" id="Phobius"/>
    </source>
</evidence>